<keyword evidence="2" id="KW-1185">Reference proteome</keyword>
<name>A0ABR6GZ69_9BURK</name>
<evidence type="ECO:0000313" key="1">
    <source>
        <dbReference type="EMBL" id="MBB3197056.1"/>
    </source>
</evidence>
<sequence>MFRASAAPFLPGVPHLYTAAAFDAPPQLPAPDLPSEWTAYHCIDPIHEGSFDDFKASALFAATQQQFLDRCTECEAFADAQFSPEDAQAIRTGFAAFRRNLLKDNGETFFTGSLTKLYSIGKRHFDRFCLRLRQNDLDLHRRKMKLYELSRDLHNCRSSGSAFVHAALGLDSSPGGLQGEFHHLLVARIDALLRGVVNQLPAGVPPYTPSARLHEDHVRRMEVHMVNRLKLELGLPGADASDLFVGGTGLIQPGQVEQCRTLLRDQLRPVLLAQELAQRYIIQLRSELPLAAQDPKTDLAEYMEDLYQVHERLGATFGDVPLNHLLECDPDTGQTHWLNDPALVANDMLVTLARQKLIAPRSPASLLHDHSEGYHWDLMHVDMRLFLVDERRELKDPENLVPVRIGHALEWERQNPALSPIPMLTETLLAARRPDDLIQLPGAWLTDEDQCTAHCRGLGDEGVVRWLSAQSSLPERLRKLLLPALTGLGMPEALQKVMKHPPQLPAGTLFLAAGGQNILLRTIAQGNHYVKAAWYGTLVEAFRDLPQRTVGALFTAGRSCLIGKAMMTGLPMDVSSLMALLQQGVQAGKVTAEVLPSSLHVNPQEVMRAGRLEVLREYADRLCDMFRQGQLPLHLLLFGLGGQYWQRGCTGALEGGHVPVVTWFHGLVAGLHRAGCLVDATAAALLSAAPDHVDSGGMRAICNRHPAALAEHLHQLQEAVAARLIPGDRLPELLACRGRGPRWGLCQMVIQDSEHPCLPVWAAAVSRARHRNLISPADVAELLRSSDELHEAPLLHHLLVLPNAGPRLQAWLRVLATLEHAHGLQMAFHLLDARPLQGHAPKDGTLFRAMAEGWMAGAVSALVALYGQALEHKLITRPELNQLLQSSSHATAPVTALMTAVQELRHEHVAEFLQALLSLAEKGHLDADALLHLLEGGSRTDRTPLSTALALEMTEVVESVLDTALAAAERGYISAEQWCRLLRPAQDGAVWQEIAHCRAPALRETLERAFTRACNGGLLDGPLGFQLAQAWQSLRPPAPSAQGLVTTPLAEAP</sequence>
<protein>
    <submittedName>
        <fullName evidence="1">Uncharacterized protein</fullName>
    </submittedName>
</protein>
<reference evidence="1 2" key="1">
    <citation type="submission" date="2020-08" db="EMBL/GenBank/DDBJ databases">
        <title>Genomic Encyclopedia of Type Strains, Phase III (KMG-III): the genomes of soil and plant-associated and newly described type strains.</title>
        <authorList>
            <person name="Whitman W."/>
        </authorList>
    </citation>
    <scope>NUCLEOTIDE SEQUENCE [LARGE SCALE GENOMIC DNA]</scope>
    <source>
        <strain evidence="1 2">CECT 7247</strain>
    </source>
</reference>
<proteinExistence type="predicted"/>
<gene>
    <name evidence="1" type="ORF">FHS28_004481</name>
</gene>
<dbReference type="Proteomes" id="UP000574369">
    <property type="component" value="Unassembled WGS sequence"/>
</dbReference>
<evidence type="ECO:0000313" key="2">
    <source>
        <dbReference type="Proteomes" id="UP000574369"/>
    </source>
</evidence>
<organism evidence="1 2">
    <name type="scientific">Roseateles terrae</name>
    <dbReference type="NCBI Taxonomy" id="431060"/>
    <lineage>
        <taxon>Bacteria</taxon>
        <taxon>Pseudomonadati</taxon>
        <taxon>Pseudomonadota</taxon>
        <taxon>Betaproteobacteria</taxon>
        <taxon>Burkholderiales</taxon>
        <taxon>Sphaerotilaceae</taxon>
        <taxon>Roseateles</taxon>
    </lineage>
</organism>
<dbReference type="EMBL" id="JACHXO010000010">
    <property type="protein sequence ID" value="MBB3197056.1"/>
    <property type="molecule type" value="Genomic_DNA"/>
</dbReference>
<accession>A0ABR6GZ69</accession>
<dbReference type="RefSeq" id="WP_088454031.1">
    <property type="nucleotide sequence ID" value="NZ_JACHXO010000010.1"/>
</dbReference>
<comment type="caution">
    <text evidence="1">The sequence shown here is derived from an EMBL/GenBank/DDBJ whole genome shotgun (WGS) entry which is preliminary data.</text>
</comment>